<feature type="region of interest" description="Disordered" evidence="1">
    <location>
        <begin position="34"/>
        <end position="66"/>
    </location>
</feature>
<proteinExistence type="predicted"/>
<protein>
    <submittedName>
        <fullName evidence="2">Unannotated protein</fullName>
    </submittedName>
</protein>
<sequence length="66" mass="7134">MHLHLIGHPHPVEQLAHDRGARLRYQFGAARQGRELPATAASHSDPASPPSFRSVLRDPGGVDGHP</sequence>
<accession>A0A6J6CIB8</accession>
<feature type="compositionally biased region" description="Low complexity" evidence="1">
    <location>
        <begin position="37"/>
        <end position="46"/>
    </location>
</feature>
<reference evidence="2" key="1">
    <citation type="submission" date="2020-05" db="EMBL/GenBank/DDBJ databases">
        <authorList>
            <person name="Chiriac C."/>
            <person name="Salcher M."/>
            <person name="Ghai R."/>
            <person name="Kavagutti S V."/>
        </authorList>
    </citation>
    <scope>NUCLEOTIDE SEQUENCE</scope>
</reference>
<gene>
    <name evidence="2" type="ORF">UFOPK1493_01050</name>
</gene>
<dbReference type="EMBL" id="CAEZSR010000027">
    <property type="protein sequence ID" value="CAB4550885.1"/>
    <property type="molecule type" value="Genomic_DNA"/>
</dbReference>
<organism evidence="2">
    <name type="scientific">freshwater metagenome</name>
    <dbReference type="NCBI Taxonomy" id="449393"/>
    <lineage>
        <taxon>unclassified sequences</taxon>
        <taxon>metagenomes</taxon>
        <taxon>ecological metagenomes</taxon>
    </lineage>
</organism>
<dbReference type="AlphaFoldDB" id="A0A6J6CIB8"/>
<evidence type="ECO:0000313" key="2">
    <source>
        <dbReference type="EMBL" id="CAB4550885.1"/>
    </source>
</evidence>
<name>A0A6J6CIB8_9ZZZZ</name>
<evidence type="ECO:0000256" key="1">
    <source>
        <dbReference type="SAM" id="MobiDB-lite"/>
    </source>
</evidence>